<dbReference type="InterPro" id="IPR006250">
    <property type="entry name" value="Aconitase_put"/>
</dbReference>
<keyword evidence="3" id="KW-0479">Metal-binding</keyword>
<dbReference type="GO" id="GO:0046872">
    <property type="term" value="F:metal ion binding"/>
    <property type="evidence" value="ECO:0007669"/>
    <property type="project" value="UniProtKB-KW"/>
</dbReference>
<dbReference type="InterPro" id="IPR001030">
    <property type="entry name" value="Acoase/IPM_deHydtase_lsu_aba"/>
</dbReference>
<dbReference type="RefSeq" id="WP_132373128.1">
    <property type="nucleotide sequence ID" value="NZ_SMAN01000032.1"/>
</dbReference>
<dbReference type="InterPro" id="IPR036008">
    <property type="entry name" value="Aconitase_4Fe-4S_dom"/>
</dbReference>
<dbReference type="InterPro" id="IPR015931">
    <property type="entry name" value="Acnase/IPM_dHydase_lsu_aba_1/3"/>
</dbReference>
<evidence type="ECO:0000313" key="11">
    <source>
        <dbReference type="Proteomes" id="UP000294650"/>
    </source>
</evidence>
<dbReference type="SUPFAM" id="SSF53732">
    <property type="entry name" value="Aconitase iron-sulfur domain"/>
    <property type="match status" value="1"/>
</dbReference>
<dbReference type="NCBIfam" id="TIGR01342">
    <property type="entry name" value="acon_putative"/>
    <property type="match status" value="1"/>
</dbReference>
<evidence type="ECO:0000256" key="6">
    <source>
        <dbReference type="ARBA" id="ARBA00023501"/>
    </source>
</evidence>
<dbReference type="Pfam" id="PF00330">
    <property type="entry name" value="Aconitase"/>
    <property type="match status" value="2"/>
</dbReference>
<organism evidence="10 11">
    <name type="scientific">Melghiribacillus thermohalophilus</name>
    <dbReference type="NCBI Taxonomy" id="1324956"/>
    <lineage>
        <taxon>Bacteria</taxon>
        <taxon>Bacillati</taxon>
        <taxon>Bacillota</taxon>
        <taxon>Bacilli</taxon>
        <taxon>Bacillales</taxon>
        <taxon>Bacillaceae</taxon>
        <taxon>Melghiribacillus</taxon>
    </lineage>
</organism>
<dbReference type="EC" id="4.2.1.3" evidence="2"/>
<reference evidence="10 11" key="1">
    <citation type="submission" date="2019-03" db="EMBL/GenBank/DDBJ databases">
        <title>Genomic Encyclopedia of Type Strains, Phase IV (KMG-IV): sequencing the most valuable type-strain genomes for metagenomic binning, comparative biology and taxonomic classification.</title>
        <authorList>
            <person name="Goeker M."/>
        </authorList>
    </citation>
    <scope>NUCLEOTIDE SEQUENCE [LARGE SCALE GENOMIC DNA]</scope>
    <source>
        <strain evidence="10 11">DSM 25894</strain>
    </source>
</reference>
<dbReference type="Pfam" id="PF00694">
    <property type="entry name" value="Aconitase_C"/>
    <property type="match status" value="1"/>
</dbReference>
<name>A0A4V2V0Q4_9BACI</name>
<comment type="subunit">
    <text evidence="1">Monomer.</text>
</comment>
<dbReference type="EMBL" id="SMAN01000032">
    <property type="protein sequence ID" value="TCT17249.1"/>
    <property type="molecule type" value="Genomic_DNA"/>
</dbReference>
<dbReference type="InterPro" id="IPR015928">
    <property type="entry name" value="Aconitase/3IPM_dehydase_swvl"/>
</dbReference>
<dbReference type="Gene3D" id="3.30.499.10">
    <property type="entry name" value="Aconitase, domain 3"/>
    <property type="match status" value="2"/>
</dbReference>
<dbReference type="OrthoDB" id="9764318at2"/>
<evidence type="ECO:0000256" key="3">
    <source>
        <dbReference type="ARBA" id="ARBA00022723"/>
    </source>
</evidence>
<dbReference type="PANTHER" id="PTHR43160">
    <property type="entry name" value="ACONITATE HYDRATASE B"/>
    <property type="match status" value="1"/>
</dbReference>
<keyword evidence="4" id="KW-0408">Iron</keyword>
<evidence type="ECO:0000256" key="5">
    <source>
        <dbReference type="ARBA" id="ARBA00023014"/>
    </source>
</evidence>
<keyword evidence="11" id="KW-1185">Reference proteome</keyword>
<dbReference type="PANTHER" id="PTHR43160:SF3">
    <property type="entry name" value="ACONITATE HYDRATASE, MITOCHONDRIAL"/>
    <property type="match status" value="1"/>
</dbReference>
<comment type="caution">
    <text evidence="10">The sequence shown here is derived from an EMBL/GenBank/DDBJ whole genome shotgun (WGS) entry which is preliminary data.</text>
</comment>
<dbReference type="Proteomes" id="UP000294650">
    <property type="component" value="Unassembled WGS sequence"/>
</dbReference>
<evidence type="ECO:0000256" key="7">
    <source>
        <dbReference type="SAM" id="MobiDB-lite"/>
    </source>
</evidence>
<dbReference type="InterPro" id="IPR050926">
    <property type="entry name" value="Aconitase/IPM_isomerase"/>
</dbReference>
<dbReference type="NCBIfam" id="NF005558">
    <property type="entry name" value="PRK07229.1"/>
    <property type="match status" value="1"/>
</dbReference>
<feature type="region of interest" description="Disordered" evidence="7">
    <location>
        <begin position="371"/>
        <end position="390"/>
    </location>
</feature>
<comment type="catalytic activity">
    <reaction evidence="6">
        <text>citrate = D-threo-isocitrate</text>
        <dbReference type="Rhea" id="RHEA:10336"/>
        <dbReference type="ChEBI" id="CHEBI:15562"/>
        <dbReference type="ChEBI" id="CHEBI:16947"/>
        <dbReference type="EC" id="4.2.1.3"/>
    </reaction>
</comment>
<proteinExistence type="predicted"/>
<feature type="domain" description="Aconitase A/isopropylmalate dehydratase small subunit swivel" evidence="9">
    <location>
        <begin position="512"/>
        <end position="581"/>
    </location>
</feature>
<evidence type="ECO:0000256" key="1">
    <source>
        <dbReference type="ARBA" id="ARBA00011245"/>
    </source>
</evidence>
<dbReference type="GO" id="GO:0006099">
    <property type="term" value="P:tricarboxylic acid cycle"/>
    <property type="evidence" value="ECO:0007669"/>
    <property type="project" value="UniProtKB-UniPathway"/>
</dbReference>
<gene>
    <name evidence="10" type="ORF">EDD68_13222</name>
</gene>
<dbReference type="GO" id="GO:0003994">
    <property type="term" value="F:aconitate hydratase activity"/>
    <property type="evidence" value="ECO:0007669"/>
    <property type="project" value="UniProtKB-EC"/>
</dbReference>
<dbReference type="PRINTS" id="PR00415">
    <property type="entry name" value="ACONITASE"/>
</dbReference>
<protein>
    <recommendedName>
        <fullName evidence="2">aconitate hydratase</fullName>
        <ecNumber evidence="2">4.2.1.3</ecNumber>
    </recommendedName>
</protein>
<dbReference type="Gene3D" id="3.20.19.10">
    <property type="entry name" value="Aconitase, domain 4"/>
    <property type="match status" value="1"/>
</dbReference>
<dbReference type="GO" id="GO:0005829">
    <property type="term" value="C:cytosol"/>
    <property type="evidence" value="ECO:0007669"/>
    <property type="project" value="TreeGrafter"/>
</dbReference>
<evidence type="ECO:0000259" key="8">
    <source>
        <dbReference type="Pfam" id="PF00330"/>
    </source>
</evidence>
<dbReference type="UniPathway" id="UPA00223"/>
<feature type="domain" description="Aconitase/3-isopropylmalate dehydratase large subunit alpha/beta/alpha" evidence="8">
    <location>
        <begin position="285"/>
        <end position="407"/>
    </location>
</feature>
<dbReference type="AlphaFoldDB" id="A0A4V2V0Q4"/>
<dbReference type="InterPro" id="IPR000573">
    <property type="entry name" value="AconitaseA/IPMdHydase_ssu_swvl"/>
</dbReference>
<sequence length="651" mass="71473">MGFNVSQKLIKSHLLSGDMTPGEEIGLKIDQTLTQDATGTMVMLELESMGLDYAKTEASCQYVDHNLIQEDSKNPDDHLFLESAAKKFGLYYSRPGNGVSHPVHMQYLAKPGKTLLGSDSHTCANGCMGMLAIGTGGIDVAMAIAGEPYYVKMPQIWGIKLTGELPDWVSAKDVILELLRRHDVKGGVGKILEYYGPGLDSLSAMDRHVIANMGAELGATTSVFPSDEETKRFLTSQGREGDWIELKADKDASYDLEEEINLSELEPLIAKPSSPGNVVPVREIAGEPIYQSYIGSSANPGYRDFAIAAEMVKGRHVADGVSLDINPSSRQILVDLVQNSHIAALLKAGARLHQAGCNGCIGMGQAPATGRNSLRTTPRNFPGRSGTKEDSVFLCSPETAAASALTGKITDPRTLDMSYPEVSDPENPTRDEQLLEQPLPFEKAKNIRLEKGPNIASIPNMDPLPDEMDIPILLKVGDNISTDEILAGGARVLPYRSNLPEISKFTFEIIDETYYDRAMSTKDTGGHAIIGGYNYGQGSSREHAALAPRYLGLRAVIVKDFARIHWQNLVNFGVLPLTFVNEEDYELLKQHDVLQFRDIHEQIQRKNEFTVTLKEKNQEIPVRHTLSKRQIDVLLKGGVINWVKQRNSVTS</sequence>
<evidence type="ECO:0000256" key="4">
    <source>
        <dbReference type="ARBA" id="ARBA00023004"/>
    </source>
</evidence>
<evidence type="ECO:0000256" key="2">
    <source>
        <dbReference type="ARBA" id="ARBA00012926"/>
    </source>
</evidence>
<evidence type="ECO:0000259" key="9">
    <source>
        <dbReference type="Pfam" id="PF00694"/>
    </source>
</evidence>
<accession>A0A4V2V0Q4</accession>
<feature type="domain" description="Aconitase/3-isopropylmalate dehydratase large subunit alpha/beta/alpha" evidence="8">
    <location>
        <begin position="9"/>
        <end position="284"/>
    </location>
</feature>
<keyword evidence="5" id="KW-0411">Iron-sulfur</keyword>
<evidence type="ECO:0000313" key="10">
    <source>
        <dbReference type="EMBL" id="TCT17249.1"/>
    </source>
</evidence>
<dbReference type="SUPFAM" id="SSF52016">
    <property type="entry name" value="LeuD/IlvD-like"/>
    <property type="match status" value="1"/>
</dbReference>
<dbReference type="GO" id="GO:0051539">
    <property type="term" value="F:4 iron, 4 sulfur cluster binding"/>
    <property type="evidence" value="ECO:0007669"/>
    <property type="project" value="TreeGrafter"/>
</dbReference>